<evidence type="ECO:0000313" key="6">
    <source>
        <dbReference type="Proteomes" id="UP001144256"/>
    </source>
</evidence>
<dbReference type="PROSITE" id="PS01124">
    <property type="entry name" value="HTH_ARAC_FAMILY_2"/>
    <property type="match status" value="1"/>
</dbReference>
<evidence type="ECO:0000256" key="2">
    <source>
        <dbReference type="ARBA" id="ARBA00023125"/>
    </source>
</evidence>
<feature type="domain" description="HTH araC/xylS-type" evidence="4">
    <location>
        <begin position="172"/>
        <end position="274"/>
    </location>
</feature>
<dbReference type="SMART" id="SM00342">
    <property type="entry name" value="HTH_ARAC"/>
    <property type="match status" value="1"/>
</dbReference>
<name>A0A9W5Y9L4_9FIRM</name>
<proteinExistence type="predicted"/>
<dbReference type="EMBL" id="BRLB01000004">
    <property type="protein sequence ID" value="GKX29427.1"/>
    <property type="molecule type" value="Genomic_DNA"/>
</dbReference>
<dbReference type="RefSeq" id="WP_281814910.1">
    <property type="nucleotide sequence ID" value="NZ_BRLB01000004.1"/>
</dbReference>
<dbReference type="InterPro" id="IPR014710">
    <property type="entry name" value="RmlC-like_jellyroll"/>
</dbReference>
<dbReference type="Gene3D" id="2.60.120.10">
    <property type="entry name" value="Jelly Rolls"/>
    <property type="match status" value="1"/>
</dbReference>
<sequence length="281" mass="34134">MHNQLLLKDFLKNNERFYVGKSLFHSNIKSNFHSHDFYELFFVEKGTFIHYINNEKYYLPVQSIQFIYPEDRHCFSAKKDKETTITNLAFYFSDLDDKCKLFFNKIRQDNYNQEIPSVYALDYQWSSIFSKLNNLKQMPVEVQEYYFQSIIYDYIFIYNINISNNQNNEIIPRWLHHAKEEIKEQDNLVIGLKKFIELSGKSQEHLTRQMKKYYHKTPAQWINQLRLEKMETLLLTSKMDILDIIYDVGFHNVSYCYSLFKKKNSLSPKDFRERNRRIFDA</sequence>
<evidence type="ECO:0000259" key="4">
    <source>
        <dbReference type="PROSITE" id="PS01124"/>
    </source>
</evidence>
<dbReference type="Pfam" id="PF02311">
    <property type="entry name" value="AraC_binding"/>
    <property type="match status" value="1"/>
</dbReference>
<dbReference type="SUPFAM" id="SSF46689">
    <property type="entry name" value="Homeodomain-like"/>
    <property type="match status" value="1"/>
</dbReference>
<reference evidence="5" key="1">
    <citation type="submission" date="2022-06" db="EMBL/GenBank/DDBJ databases">
        <title>Vallitalea longa sp. nov., an anaerobic bacterium isolated from marine sediment.</title>
        <authorList>
            <person name="Hirano S."/>
            <person name="Terahara T."/>
            <person name="Mori K."/>
            <person name="Hamada M."/>
            <person name="Matsumoto R."/>
            <person name="Kobayashi T."/>
        </authorList>
    </citation>
    <scope>NUCLEOTIDE SEQUENCE</scope>
    <source>
        <strain evidence="5">SH18-1</strain>
    </source>
</reference>
<evidence type="ECO:0000256" key="3">
    <source>
        <dbReference type="ARBA" id="ARBA00023163"/>
    </source>
</evidence>
<dbReference type="InterPro" id="IPR003313">
    <property type="entry name" value="AraC-bd"/>
</dbReference>
<evidence type="ECO:0000313" key="5">
    <source>
        <dbReference type="EMBL" id="GKX29427.1"/>
    </source>
</evidence>
<dbReference type="SUPFAM" id="SSF51215">
    <property type="entry name" value="Regulatory protein AraC"/>
    <property type="match status" value="1"/>
</dbReference>
<dbReference type="Proteomes" id="UP001144256">
    <property type="component" value="Unassembled WGS sequence"/>
</dbReference>
<protein>
    <submittedName>
        <fullName evidence="5">Transcriptional regulator ChbR</fullName>
    </submittedName>
</protein>
<keyword evidence="1" id="KW-0805">Transcription regulation</keyword>
<keyword evidence="6" id="KW-1185">Reference proteome</keyword>
<keyword evidence="3" id="KW-0804">Transcription</keyword>
<dbReference type="InterPro" id="IPR037923">
    <property type="entry name" value="HTH-like"/>
</dbReference>
<accession>A0A9W5Y9L4</accession>
<dbReference type="AlphaFoldDB" id="A0A9W5Y9L4"/>
<organism evidence="5 6">
    <name type="scientific">Vallitalea longa</name>
    <dbReference type="NCBI Taxonomy" id="2936439"/>
    <lineage>
        <taxon>Bacteria</taxon>
        <taxon>Bacillati</taxon>
        <taxon>Bacillota</taxon>
        <taxon>Clostridia</taxon>
        <taxon>Lachnospirales</taxon>
        <taxon>Vallitaleaceae</taxon>
        <taxon>Vallitalea</taxon>
    </lineage>
</organism>
<keyword evidence="2" id="KW-0238">DNA-binding</keyword>
<dbReference type="Gene3D" id="1.10.10.60">
    <property type="entry name" value="Homeodomain-like"/>
    <property type="match status" value="2"/>
</dbReference>
<dbReference type="PANTHER" id="PTHR43280">
    <property type="entry name" value="ARAC-FAMILY TRANSCRIPTIONAL REGULATOR"/>
    <property type="match status" value="1"/>
</dbReference>
<dbReference type="Pfam" id="PF12833">
    <property type="entry name" value="HTH_18"/>
    <property type="match status" value="1"/>
</dbReference>
<evidence type="ECO:0000256" key="1">
    <source>
        <dbReference type="ARBA" id="ARBA00023015"/>
    </source>
</evidence>
<dbReference type="GO" id="GO:0003700">
    <property type="term" value="F:DNA-binding transcription factor activity"/>
    <property type="evidence" value="ECO:0007669"/>
    <property type="project" value="InterPro"/>
</dbReference>
<dbReference type="InterPro" id="IPR009057">
    <property type="entry name" value="Homeodomain-like_sf"/>
</dbReference>
<dbReference type="GO" id="GO:0043565">
    <property type="term" value="F:sequence-specific DNA binding"/>
    <property type="evidence" value="ECO:0007669"/>
    <property type="project" value="InterPro"/>
</dbReference>
<dbReference type="PANTHER" id="PTHR43280:SF2">
    <property type="entry name" value="HTH-TYPE TRANSCRIPTIONAL REGULATOR EXSA"/>
    <property type="match status" value="1"/>
</dbReference>
<comment type="caution">
    <text evidence="5">The sequence shown here is derived from an EMBL/GenBank/DDBJ whole genome shotgun (WGS) entry which is preliminary data.</text>
</comment>
<gene>
    <name evidence="5" type="ORF">SH1V18_19070</name>
</gene>
<dbReference type="InterPro" id="IPR018060">
    <property type="entry name" value="HTH_AraC"/>
</dbReference>